<dbReference type="Pfam" id="PF01035">
    <property type="entry name" value="DNA_binding_1"/>
    <property type="match status" value="1"/>
</dbReference>
<dbReference type="Proteomes" id="UP000669133">
    <property type="component" value="Unassembled WGS sequence"/>
</dbReference>
<evidence type="ECO:0000256" key="6">
    <source>
        <dbReference type="ARBA" id="ARBA00031621"/>
    </source>
</evidence>
<keyword evidence="10" id="KW-1185">Reference proteome</keyword>
<feature type="domain" description="Methylated-DNA-[protein]-cysteine S-methyltransferase DNA binding" evidence="8">
    <location>
        <begin position="104"/>
        <end position="182"/>
    </location>
</feature>
<evidence type="ECO:0000256" key="2">
    <source>
        <dbReference type="ARBA" id="ARBA00011918"/>
    </source>
</evidence>
<dbReference type="NCBIfam" id="TIGR00589">
    <property type="entry name" value="ogt"/>
    <property type="match status" value="1"/>
</dbReference>
<evidence type="ECO:0000256" key="7">
    <source>
        <dbReference type="ARBA" id="ARBA00033095"/>
    </source>
</evidence>
<dbReference type="InterPro" id="IPR014048">
    <property type="entry name" value="MethylDNA_cys_MeTrfase_DNA-bd"/>
</dbReference>
<evidence type="ECO:0000256" key="1">
    <source>
        <dbReference type="ARBA" id="ARBA00008711"/>
    </source>
</evidence>
<dbReference type="AlphaFoldDB" id="A0A8H7ZFF6"/>
<dbReference type="PANTHER" id="PTHR10815:SF13">
    <property type="entry name" value="METHYLATED-DNA--PROTEIN-CYSTEINE METHYLTRANSFERASE"/>
    <property type="match status" value="1"/>
</dbReference>
<sequence>MKTDTIHNKMNLYYTCITAAPFNALIVLDPEGKLYYASLGENITNLKDILVKDFQHQKRVQLKPLSTLSNKSNTSITVDKFMQLLINPTVPQDIPVEIIFGTRLQRKVWQELMTIPVGEVSTYGEIATRLNLSGKHARVVGAGCGANRIAIVIPCHRAIGADKKLTGYRYGKDTKAHLLKQELGEKYSQICS</sequence>
<keyword evidence="4" id="KW-0227">DNA damage</keyword>
<evidence type="ECO:0000256" key="4">
    <source>
        <dbReference type="ARBA" id="ARBA00022763"/>
    </source>
</evidence>
<organism evidence="9 10">
    <name type="scientific">Candida metapsilosis</name>
    <dbReference type="NCBI Taxonomy" id="273372"/>
    <lineage>
        <taxon>Eukaryota</taxon>
        <taxon>Fungi</taxon>
        <taxon>Dikarya</taxon>
        <taxon>Ascomycota</taxon>
        <taxon>Saccharomycotina</taxon>
        <taxon>Pichiomycetes</taxon>
        <taxon>Debaryomycetaceae</taxon>
        <taxon>Candida/Lodderomyces clade</taxon>
        <taxon>Candida</taxon>
    </lineage>
</organism>
<evidence type="ECO:0000259" key="8">
    <source>
        <dbReference type="Pfam" id="PF01035"/>
    </source>
</evidence>
<proteinExistence type="inferred from homology"/>
<reference evidence="9 10" key="1">
    <citation type="submission" date="2020-12" db="EMBL/GenBank/DDBJ databases">
        <title>Effect of drift, selection, and recombination on the evolution of hybrid genomes in Candida yeast pathogens.</title>
        <authorList>
            <person name="Mixao V."/>
            <person name="Ksiezopolska E."/>
            <person name="Saus E."/>
            <person name="Boekhout T."/>
            <person name="Gacser A."/>
            <person name="Gabaldon T."/>
        </authorList>
    </citation>
    <scope>NUCLEOTIDE SEQUENCE [LARGE SCALE GENOMIC DNA]</scope>
    <source>
        <strain evidence="9 10">BP57</strain>
    </source>
</reference>
<dbReference type="InterPro" id="IPR036217">
    <property type="entry name" value="MethylDNA_cys_MeTrfase_DNAb"/>
</dbReference>
<gene>
    <name evidence="9" type="ORF">I9W82_003998</name>
</gene>
<dbReference type="CDD" id="cd06445">
    <property type="entry name" value="ATase"/>
    <property type="match status" value="1"/>
</dbReference>
<dbReference type="GO" id="GO:0003908">
    <property type="term" value="F:methylated-DNA-[protein]-cysteine S-methyltransferase activity"/>
    <property type="evidence" value="ECO:0007669"/>
    <property type="project" value="UniProtKB-EC"/>
</dbReference>
<dbReference type="RefSeq" id="XP_067547586.1">
    <property type="nucleotide sequence ID" value="XM_067693022.1"/>
</dbReference>
<evidence type="ECO:0000256" key="3">
    <source>
        <dbReference type="ARBA" id="ARBA00015377"/>
    </source>
</evidence>
<dbReference type="EMBL" id="JAEOAQ010000005">
    <property type="protein sequence ID" value="KAG5418470.1"/>
    <property type="molecule type" value="Genomic_DNA"/>
</dbReference>
<dbReference type="InterPro" id="IPR036388">
    <property type="entry name" value="WH-like_DNA-bd_sf"/>
</dbReference>
<dbReference type="OrthoDB" id="1907495at2759"/>
<evidence type="ECO:0000256" key="5">
    <source>
        <dbReference type="ARBA" id="ARBA00030795"/>
    </source>
</evidence>
<evidence type="ECO:0000313" key="10">
    <source>
        <dbReference type="Proteomes" id="UP000669133"/>
    </source>
</evidence>
<comment type="similarity">
    <text evidence="1">Belongs to the MGMT family.</text>
</comment>
<comment type="caution">
    <text evidence="9">The sequence shown here is derived from an EMBL/GenBank/DDBJ whole genome shotgun (WGS) entry which is preliminary data.</text>
</comment>
<accession>A0A8H7ZFF6</accession>
<dbReference type="GeneID" id="93652627"/>
<dbReference type="GO" id="GO:0006281">
    <property type="term" value="P:DNA repair"/>
    <property type="evidence" value="ECO:0007669"/>
    <property type="project" value="InterPro"/>
</dbReference>
<dbReference type="Gene3D" id="1.10.10.10">
    <property type="entry name" value="Winged helix-like DNA-binding domain superfamily/Winged helix DNA-binding domain"/>
    <property type="match status" value="1"/>
</dbReference>
<protein>
    <recommendedName>
        <fullName evidence="3">Methylated-DNA--protein-cysteine methyltransferase</fullName>
        <ecNumber evidence="2">2.1.1.63</ecNumber>
    </recommendedName>
    <alternativeName>
        <fullName evidence="5">6-O-methylguanine-DNA methyltransferase</fullName>
    </alternativeName>
    <alternativeName>
        <fullName evidence="7">DNA repair MTase</fullName>
    </alternativeName>
    <alternativeName>
        <fullName evidence="6">O-6-methylguanine-DNA-alkyltransferase</fullName>
    </alternativeName>
</protein>
<name>A0A8H7ZFF6_9ASCO</name>
<dbReference type="SUPFAM" id="SSF46767">
    <property type="entry name" value="Methylated DNA-protein cysteine methyltransferase, C-terminal domain"/>
    <property type="match status" value="1"/>
</dbReference>
<dbReference type="EC" id="2.1.1.63" evidence="2"/>
<evidence type="ECO:0000313" key="9">
    <source>
        <dbReference type="EMBL" id="KAG5418470.1"/>
    </source>
</evidence>
<dbReference type="PANTHER" id="PTHR10815">
    <property type="entry name" value="METHYLATED-DNA--PROTEIN-CYSTEINE METHYLTRANSFERASE"/>
    <property type="match status" value="1"/>
</dbReference>